<gene>
    <name evidence="9" type="ORF">METZ01_LOCUS126553</name>
</gene>
<evidence type="ECO:0000256" key="5">
    <source>
        <dbReference type="ARBA" id="ARBA00023152"/>
    </source>
</evidence>
<organism evidence="9">
    <name type="scientific">marine metagenome</name>
    <dbReference type="NCBI Taxonomy" id="408172"/>
    <lineage>
        <taxon>unclassified sequences</taxon>
        <taxon>metagenomes</taxon>
        <taxon>ecological metagenomes</taxon>
    </lineage>
</organism>
<reference evidence="9" key="1">
    <citation type="submission" date="2018-05" db="EMBL/GenBank/DDBJ databases">
        <authorList>
            <person name="Lanie J.A."/>
            <person name="Ng W.-L."/>
            <person name="Kazmierczak K.M."/>
            <person name="Andrzejewski T.M."/>
            <person name="Davidsen T.M."/>
            <person name="Wayne K.J."/>
            <person name="Tettelin H."/>
            <person name="Glass J.I."/>
            <person name="Rusch D."/>
            <person name="Podicherti R."/>
            <person name="Tsui H.-C.T."/>
            <person name="Winkler M.E."/>
        </authorList>
    </citation>
    <scope>NUCLEOTIDE SEQUENCE</scope>
</reference>
<keyword evidence="3" id="KW-0312">Gluconeogenesis</keyword>
<dbReference type="InterPro" id="IPR018189">
    <property type="entry name" value="Phosphoglucose_isomerase_CS"/>
</dbReference>
<dbReference type="PROSITE" id="PS51463">
    <property type="entry name" value="P_GLUCOSE_ISOMERASE_3"/>
    <property type="match status" value="1"/>
</dbReference>
<evidence type="ECO:0000256" key="2">
    <source>
        <dbReference type="ARBA" id="ARBA00006604"/>
    </source>
</evidence>
<keyword evidence="4" id="KW-0963">Cytoplasm</keyword>
<dbReference type="InterPro" id="IPR035476">
    <property type="entry name" value="SIS_PGI_1"/>
</dbReference>
<keyword evidence="6" id="KW-0413">Isomerase</keyword>
<sequence length="316" mass="34734">MFYLSLDFSNLKNFISENDLETILPNIQLCHKNLEKGHGPGSDFLGWKTPALSEFTRNGIEEAANSLREKCDVFVVIGIGGSYIGSQAGLTFLQPSFSNQIGKEGGPAIFFSGHNISSDYHSDLIELVERHDVCLNVISKSGETTEPAIAFRLFKQLIEKKYGVDGAKDRIVVTTGLNKGALNNLATDQGYRKFIIPDDVGGRFSVLSSVGLLPMAVAGIDIGKLVAGACKGEELYSQDSIIENDAYQYAAYRYLLYQKGLTTEILASFHPALHHFAEWWKQLVGESEGKNQKGIFPASVEFTTDLHSLGQWIQEG</sequence>
<dbReference type="CDD" id="cd05015">
    <property type="entry name" value="SIS_PGI_1"/>
    <property type="match status" value="1"/>
</dbReference>
<dbReference type="GO" id="GO:0051156">
    <property type="term" value="P:glucose 6-phosphate metabolic process"/>
    <property type="evidence" value="ECO:0007669"/>
    <property type="project" value="TreeGrafter"/>
</dbReference>
<dbReference type="AlphaFoldDB" id="A0A381Y9D2"/>
<feature type="domain" description="SIS" evidence="8">
    <location>
        <begin position="63"/>
        <end position="196"/>
    </location>
</feature>
<comment type="catalytic activity">
    <reaction evidence="7">
        <text>alpha-D-glucose 6-phosphate = beta-D-fructose 6-phosphate</text>
        <dbReference type="Rhea" id="RHEA:11816"/>
        <dbReference type="ChEBI" id="CHEBI:57634"/>
        <dbReference type="ChEBI" id="CHEBI:58225"/>
        <dbReference type="EC" id="5.3.1.9"/>
    </reaction>
</comment>
<dbReference type="PANTHER" id="PTHR11469">
    <property type="entry name" value="GLUCOSE-6-PHOSPHATE ISOMERASE"/>
    <property type="match status" value="1"/>
</dbReference>
<evidence type="ECO:0000259" key="8">
    <source>
        <dbReference type="PROSITE" id="PS51464"/>
    </source>
</evidence>
<dbReference type="GO" id="GO:0048029">
    <property type="term" value="F:monosaccharide binding"/>
    <property type="evidence" value="ECO:0007669"/>
    <property type="project" value="TreeGrafter"/>
</dbReference>
<dbReference type="InterPro" id="IPR001672">
    <property type="entry name" value="G6P_Isomerase"/>
</dbReference>
<evidence type="ECO:0000256" key="4">
    <source>
        <dbReference type="ARBA" id="ARBA00022490"/>
    </source>
</evidence>
<accession>A0A381Y9D2</accession>
<dbReference type="InterPro" id="IPR001347">
    <property type="entry name" value="SIS_dom"/>
</dbReference>
<evidence type="ECO:0000256" key="3">
    <source>
        <dbReference type="ARBA" id="ARBA00022432"/>
    </source>
</evidence>
<dbReference type="GO" id="GO:0097367">
    <property type="term" value="F:carbohydrate derivative binding"/>
    <property type="evidence" value="ECO:0007669"/>
    <property type="project" value="InterPro"/>
</dbReference>
<name>A0A381Y9D2_9ZZZZ</name>
<dbReference type="PROSITE" id="PS00765">
    <property type="entry name" value="P_GLUCOSE_ISOMERASE_1"/>
    <property type="match status" value="1"/>
</dbReference>
<dbReference type="PANTHER" id="PTHR11469:SF1">
    <property type="entry name" value="GLUCOSE-6-PHOSPHATE ISOMERASE"/>
    <property type="match status" value="1"/>
</dbReference>
<keyword evidence="5" id="KW-0324">Glycolysis</keyword>
<dbReference type="GO" id="GO:0006094">
    <property type="term" value="P:gluconeogenesis"/>
    <property type="evidence" value="ECO:0007669"/>
    <property type="project" value="UniProtKB-KW"/>
</dbReference>
<evidence type="ECO:0000256" key="6">
    <source>
        <dbReference type="ARBA" id="ARBA00023235"/>
    </source>
</evidence>
<evidence type="ECO:0000256" key="7">
    <source>
        <dbReference type="ARBA" id="ARBA00029321"/>
    </source>
</evidence>
<comment type="similarity">
    <text evidence="2">Belongs to the GPI family.</text>
</comment>
<dbReference type="FunFam" id="3.40.50.10490:FF:000016">
    <property type="entry name" value="Glucose-6-phosphate isomerase"/>
    <property type="match status" value="1"/>
</dbReference>
<dbReference type="Pfam" id="PF00342">
    <property type="entry name" value="PGI"/>
    <property type="match status" value="1"/>
</dbReference>
<dbReference type="InterPro" id="IPR046348">
    <property type="entry name" value="SIS_dom_sf"/>
</dbReference>
<dbReference type="PROSITE" id="PS51464">
    <property type="entry name" value="SIS"/>
    <property type="match status" value="1"/>
</dbReference>
<proteinExistence type="inferred from homology"/>
<evidence type="ECO:0000313" key="9">
    <source>
        <dbReference type="EMBL" id="SVA73699.1"/>
    </source>
</evidence>
<dbReference type="UniPathway" id="UPA00109">
    <property type="reaction ID" value="UER00181"/>
</dbReference>
<feature type="non-terminal residue" evidence="9">
    <location>
        <position position="316"/>
    </location>
</feature>
<evidence type="ECO:0000256" key="1">
    <source>
        <dbReference type="ARBA" id="ARBA00004926"/>
    </source>
</evidence>
<dbReference type="EMBL" id="UINC01017702">
    <property type="protein sequence ID" value="SVA73699.1"/>
    <property type="molecule type" value="Genomic_DNA"/>
</dbReference>
<dbReference type="SUPFAM" id="SSF53697">
    <property type="entry name" value="SIS domain"/>
    <property type="match status" value="1"/>
</dbReference>
<dbReference type="GO" id="GO:0005829">
    <property type="term" value="C:cytosol"/>
    <property type="evidence" value="ECO:0007669"/>
    <property type="project" value="TreeGrafter"/>
</dbReference>
<dbReference type="Gene3D" id="3.40.50.10490">
    <property type="entry name" value="Glucose-6-phosphate isomerase like protein, domain 1"/>
    <property type="match status" value="2"/>
</dbReference>
<comment type="pathway">
    <text evidence="1">Carbohydrate degradation; glycolysis; D-glyceraldehyde 3-phosphate and glycerone phosphate from D-glucose: step 2/4.</text>
</comment>
<dbReference type="PRINTS" id="PR00662">
    <property type="entry name" value="G6PISOMERASE"/>
</dbReference>
<dbReference type="GO" id="GO:0004347">
    <property type="term" value="F:glucose-6-phosphate isomerase activity"/>
    <property type="evidence" value="ECO:0007669"/>
    <property type="project" value="UniProtKB-EC"/>
</dbReference>
<protein>
    <recommendedName>
        <fullName evidence="8">SIS domain-containing protein</fullName>
    </recommendedName>
</protein>
<dbReference type="GO" id="GO:0006096">
    <property type="term" value="P:glycolytic process"/>
    <property type="evidence" value="ECO:0007669"/>
    <property type="project" value="UniProtKB-UniPathway"/>
</dbReference>